<dbReference type="InterPro" id="IPR036390">
    <property type="entry name" value="WH_DNA-bd_sf"/>
</dbReference>
<dbReference type="GO" id="GO:0006355">
    <property type="term" value="P:regulation of DNA-templated transcription"/>
    <property type="evidence" value="ECO:0007669"/>
    <property type="project" value="InterPro"/>
</dbReference>
<dbReference type="SUPFAM" id="SSF46785">
    <property type="entry name" value="Winged helix' DNA-binding domain"/>
    <property type="match status" value="1"/>
</dbReference>
<dbReference type="Gene3D" id="1.10.10.10">
    <property type="entry name" value="Winged helix-like DNA-binding domain superfamily/Winged helix DNA-binding domain"/>
    <property type="match status" value="1"/>
</dbReference>
<dbReference type="Proteomes" id="UP000253370">
    <property type="component" value="Unassembled WGS sequence"/>
</dbReference>
<dbReference type="InterPro" id="IPR005471">
    <property type="entry name" value="Tscrpt_reg_IclR_N"/>
</dbReference>
<feature type="domain" description="HTH iclR-type" evidence="1">
    <location>
        <begin position="91"/>
        <end position="125"/>
    </location>
</feature>
<keyword evidence="3" id="KW-1185">Reference proteome</keyword>
<reference evidence="2 3" key="1">
    <citation type="submission" date="2018-07" db="EMBL/GenBank/DDBJ databases">
        <title>Rhodosalinus sp. strain E84T genomic sequence and assembly.</title>
        <authorList>
            <person name="Liu Z.-W."/>
            <person name="Lu D.-C."/>
        </authorList>
    </citation>
    <scope>NUCLEOTIDE SEQUENCE [LARGE SCALE GENOMIC DNA]</scope>
    <source>
        <strain evidence="2 3">E84</strain>
    </source>
</reference>
<dbReference type="RefSeq" id="WP_113287456.1">
    <property type="nucleotide sequence ID" value="NZ_QNTQ01000001.1"/>
</dbReference>
<accession>A0A365UDI4</accession>
<name>A0A365UDI4_9RHOB</name>
<evidence type="ECO:0000259" key="1">
    <source>
        <dbReference type="Pfam" id="PF09339"/>
    </source>
</evidence>
<dbReference type="InterPro" id="IPR036388">
    <property type="entry name" value="WH-like_DNA-bd_sf"/>
</dbReference>
<dbReference type="EMBL" id="QNTQ01000001">
    <property type="protein sequence ID" value="RBI87432.1"/>
    <property type="molecule type" value="Genomic_DNA"/>
</dbReference>
<proteinExistence type="predicted"/>
<evidence type="ECO:0000313" key="3">
    <source>
        <dbReference type="Proteomes" id="UP000253370"/>
    </source>
</evidence>
<comment type="caution">
    <text evidence="2">The sequence shown here is derived from an EMBL/GenBank/DDBJ whole genome shotgun (WGS) entry which is preliminary data.</text>
</comment>
<protein>
    <recommendedName>
        <fullName evidence="1">HTH iclR-type domain-containing protein</fullName>
    </recommendedName>
</protein>
<evidence type="ECO:0000313" key="2">
    <source>
        <dbReference type="EMBL" id="RBI87432.1"/>
    </source>
</evidence>
<dbReference type="OrthoDB" id="5600162at2"/>
<dbReference type="Pfam" id="PF09339">
    <property type="entry name" value="HTH_IclR"/>
    <property type="match status" value="1"/>
</dbReference>
<sequence>MAGDGAARSKLANRARREGDVATILEAHYPEYQYRVVQFLIEHLSDVSRTFKGDLQSSLVLAVIGQVWLNALKAPDGSYLDPAHLPPERLGTSATRISDVTGIPRQTVRRKLEVLEERGWIVRNPDCIYRLSSSDGETAARRDLSDLDARAILRFARLFTDLEKIVTAAGQEAHETGASASGKRA</sequence>
<dbReference type="GO" id="GO:0003677">
    <property type="term" value="F:DNA binding"/>
    <property type="evidence" value="ECO:0007669"/>
    <property type="project" value="InterPro"/>
</dbReference>
<dbReference type="AlphaFoldDB" id="A0A365UDI4"/>
<gene>
    <name evidence="2" type="ORF">DRV85_00400</name>
</gene>
<organism evidence="2 3">
    <name type="scientific">Rhodosalinus halophilus</name>
    <dbReference type="NCBI Taxonomy" id="2259333"/>
    <lineage>
        <taxon>Bacteria</taxon>
        <taxon>Pseudomonadati</taxon>
        <taxon>Pseudomonadota</taxon>
        <taxon>Alphaproteobacteria</taxon>
        <taxon>Rhodobacterales</taxon>
        <taxon>Paracoccaceae</taxon>
        <taxon>Rhodosalinus</taxon>
    </lineage>
</organism>